<evidence type="ECO:0000313" key="2">
    <source>
        <dbReference type="Proteomes" id="UP000314294"/>
    </source>
</evidence>
<name>A0A4Z2EL45_9TELE</name>
<sequence>MALISASDHLKQSSGGGDYKLHFLHFCFTWMQKTSDIKNNPWSITVYAESYDANRVSLVTSLVFHQVQTCSGAALLSGAASVI</sequence>
<protein>
    <submittedName>
        <fullName evidence="1">Uncharacterized protein</fullName>
    </submittedName>
</protein>
<gene>
    <name evidence="1" type="ORF">EYF80_060245</name>
</gene>
<evidence type="ECO:0000313" key="1">
    <source>
        <dbReference type="EMBL" id="TNN29606.1"/>
    </source>
</evidence>
<accession>A0A4Z2EL45</accession>
<comment type="caution">
    <text evidence="1">The sequence shown here is derived from an EMBL/GenBank/DDBJ whole genome shotgun (WGS) entry which is preliminary data.</text>
</comment>
<dbReference type="EMBL" id="SRLO01005445">
    <property type="protein sequence ID" value="TNN29606.1"/>
    <property type="molecule type" value="Genomic_DNA"/>
</dbReference>
<proteinExistence type="predicted"/>
<keyword evidence="2" id="KW-1185">Reference proteome</keyword>
<dbReference type="Proteomes" id="UP000314294">
    <property type="component" value="Unassembled WGS sequence"/>
</dbReference>
<reference evidence="1 2" key="1">
    <citation type="submission" date="2019-03" db="EMBL/GenBank/DDBJ databases">
        <title>First draft genome of Liparis tanakae, snailfish: a comprehensive survey of snailfish specific genes.</title>
        <authorList>
            <person name="Kim W."/>
            <person name="Song I."/>
            <person name="Jeong J.-H."/>
            <person name="Kim D."/>
            <person name="Kim S."/>
            <person name="Ryu S."/>
            <person name="Song J.Y."/>
            <person name="Lee S.K."/>
        </authorList>
    </citation>
    <scope>NUCLEOTIDE SEQUENCE [LARGE SCALE GENOMIC DNA]</scope>
    <source>
        <tissue evidence="1">Muscle</tissue>
    </source>
</reference>
<organism evidence="1 2">
    <name type="scientific">Liparis tanakae</name>
    <name type="common">Tanaka's snailfish</name>
    <dbReference type="NCBI Taxonomy" id="230148"/>
    <lineage>
        <taxon>Eukaryota</taxon>
        <taxon>Metazoa</taxon>
        <taxon>Chordata</taxon>
        <taxon>Craniata</taxon>
        <taxon>Vertebrata</taxon>
        <taxon>Euteleostomi</taxon>
        <taxon>Actinopterygii</taxon>
        <taxon>Neopterygii</taxon>
        <taxon>Teleostei</taxon>
        <taxon>Neoteleostei</taxon>
        <taxon>Acanthomorphata</taxon>
        <taxon>Eupercaria</taxon>
        <taxon>Perciformes</taxon>
        <taxon>Cottioidei</taxon>
        <taxon>Cottales</taxon>
        <taxon>Liparidae</taxon>
        <taxon>Liparis</taxon>
    </lineage>
</organism>
<dbReference type="AlphaFoldDB" id="A0A4Z2EL45"/>